<accession>A0A3L8SUC4</accession>
<evidence type="ECO:0000313" key="3">
    <source>
        <dbReference type="Proteomes" id="UP000276834"/>
    </source>
</evidence>
<reference evidence="2 3" key="1">
    <citation type="journal article" date="2018" name="Proc. R. Soc. B">
        <title>A non-coding region near Follistatin controls head colour polymorphism in the Gouldian finch.</title>
        <authorList>
            <person name="Toomey M.B."/>
            <person name="Marques C.I."/>
            <person name="Andrade P."/>
            <person name="Araujo P.M."/>
            <person name="Sabatino S."/>
            <person name="Gazda M.A."/>
            <person name="Afonso S."/>
            <person name="Lopes R.J."/>
            <person name="Corbo J.C."/>
            <person name="Carneiro M."/>
        </authorList>
    </citation>
    <scope>NUCLEOTIDE SEQUENCE [LARGE SCALE GENOMIC DNA]</scope>
    <source>
        <strain evidence="2">Red01</strain>
        <tissue evidence="2">Muscle</tissue>
    </source>
</reference>
<sequence length="62" mass="7221">MERARLCGRLTRNESKMNYHKKIFQSTDNNKNEMSSQIPNKKAKEDHTSRAPNPFSQQIATI</sequence>
<dbReference type="AlphaFoldDB" id="A0A3L8SUC4"/>
<name>A0A3L8SUC4_CHLGU</name>
<proteinExistence type="predicted"/>
<evidence type="ECO:0000313" key="2">
    <source>
        <dbReference type="EMBL" id="RLW09061.1"/>
    </source>
</evidence>
<protein>
    <submittedName>
        <fullName evidence="2">Uncharacterized protein</fullName>
    </submittedName>
</protein>
<dbReference type="Proteomes" id="UP000276834">
    <property type="component" value="Unassembled WGS sequence"/>
</dbReference>
<evidence type="ECO:0000256" key="1">
    <source>
        <dbReference type="SAM" id="MobiDB-lite"/>
    </source>
</evidence>
<comment type="caution">
    <text evidence="2">The sequence shown here is derived from an EMBL/GenBank/DDBJ whole genome shotgun (WGS) entry which is preliminary data.</text>
</comment>
<feature type="compositionally biased region" description="Polar residues" evidence="1">
    <location>
        <begin position="50"/>
        <end position="62"/>
    </location>
</feature>
<keyword evidence="3" id="KW-1185">Reference proteome</keyword>
<gene>
    <name evidence="2" type="ORF">DV515_00003048</name>
</gene>
<dbReference type="EMBL" id="QUSF01000005">
    <property type="protein sequence ID" value="RLW09061.1"/>
    <property type="molecule type" value="Genomic_DNA"/>
</dbReference>
<feature type="compositionally biased region" description="Polar residues" evidence="1">
    <location>
        <begin position="24"/>
        <end position="39"/>
    </location>
</feature>
<feature type="region of interest" description="Disordered" evidence="1">
    <location>
        <begin position="24"/>
        <end position="62"/>
    </location>
</feature>
<organism evidence="2 3">
    <name type="scientific">Chloebia gouldiae</name>
    <name type="common">Gouldian finch</name>
    <name type="synonym">Erythrura gouldiae</name>
    <dbReference type="NCBI Taxonomy" id="44316"/>
    <lineage>
        <taxon>Eukaryota</taxon>
        <taxon>Metazoa</taxon>
        <taxon>Chordata</taxon>
        <taxon>Craniata</taxon>
        <taxon>Vertebrata</taxon>
        <taxon>Euteleostomi</taxon>
        <taxon>Archelosauria</taxon>
        <taxon>Archosauria</taxon>
        <taxon>Dinosauria</taxon>
        <taxon>Saurischia</taxon>
        <taxon>Theropoda</taxon>
        <taxon>Coelurosauria</taxon>
        <taxon>Aves</taxon>
        <taxon>Neognathae</taxon>
        <taxon>Neoaves</taxon>
        <taxon>Telluraves</taxon>
        <taxon>Australaves</taxon>
        <taxon>Passeriformes</taxon>
        <taxon>Passeroidea</taxon>
        <taxon>Passeridae</taxon>
        <taxon>Chloebia</taxon>
    </lineage>
</organism>